<keyword evidence="3" id="KW-0597">Phosphoprotein</keyword>
<dbReference type="InterPro" id="IPR020845">
    <property type="entry name" value="AMP-binding_CS"/>
</dbReference>
<dbReference type="InterPro" id="IPR020802">
    <property type="entry name" value="TesA-like"/>
</dbReference>
<organism evidence="5 6">
    <name type="scientific">Bradyrhizobium valentinum</name>
    <dbReference type="NCBI Taxonomy" id="1518501"/>
    <lineage>
        <taxon>Bacteria</taxon>
        <taxon>Pseudomonadati</taxon>
        <taxon>Pseudomonadota</taxon>
        <taxon>Alphaproteobacteria</taxon>
        <taxon>Hyphomicrobiales</taxon>
        <taxon>Nitrobacteraceae</taxon>
        <taxon>Bradyrhizobium</taxon>
    </lineage>
</organism>
<name>A0A0R3LBD8_9BRAD</name>
<dbReference type="GO" id="GO:0031177">
    <property type="term" value="F:phosphopantetheine binding"/>
    <property type="evidence" value="ECO:0007669"/>
    <property type="project" value="TreeGrafter"/>
</dbReference>
<dbReference type="CDD" id="cd19543">
    <property type="entry name" value="DCL_NRPS"/>
    <property type="match status" value="1"/>
</dbReference>
<comment type="cofactor">
    <cofactor evidence="1">
        <name>pantetheine 4'-phosphate</name>
        <dbReference type="ChEBI" id="CHEBI:47942"/>
    </cofactor>
</comment>
<dbReference type="InterPro" id="IPR010071">
    <property type="entry name" value="AA_adenyl_dom"/>
</dbReference>
<dbReference type="InterPro" id="IPR001242">
    <property type="entry name" value="Condensation_dom"/>
</dbReference>
<dbReference type="InterPro" id="IPR025110">
    <property type="entry name" value="AMP-bd_C"/>
</dbReference>
<dbReference type="SUPFAM" id="SSF52777">
    <property type="entry name" value="CoA-dependent acyltransferases"/>
    <property type="match status" value="2"/>
</dbReference>
<keyword evidence="2" id="KW-0596">Phosphopantetheine</keyword>
<dbReference type="InterPro" id="IPR045851">
    <property type="entry name" value="AMP-bd_C_sf"/>
</dbReference>
<dbReference type="GO" id="GO:0005737">
    <property type="term" value="C:cytoplasm"/>
    <property type="evidence" value="ECO:0007669"/>
    <property type="project" value="TreeGrafter"/>
</dbReference>
<dbReference type="SMART" id="SM00824">
    <property type="entry name" value="PKS_TE"/>
    <property type="match status" value="1"/>
</dbReference>
<dbReference type="InterPro" id="IPR023213">
    <property type="entry name" value="CAT-like_dom_sf"/>
</dbReference>
<accession>A0A0R3LBD8</accession>
<comment type="caution">
    <text evidence="5">The sequence shown here is derived from an EMBL/GenBank/DDBJ whole genome shotgun (WGS) entry which is preliminary data.</text>
</comment>
<dbReference type="NCBIfam" id="TIGR01733">
    <property type="entry name" value="AA-adenyl-dom"/>
    <property type="match status" value="1"/>
</dbReference>
<feature type="domain" description="Carrier" evidence="4">
    <location>
        <begin position="1016"/>
        <end position="1093"/>
    </location>
</feature>
<dbReference type="Gene3D" id="3.40.50.980">
    <property type="match status" value="2"/>
</dbReference>
<dbReference type="GO" id="GO:0003824">
    <property type="term" value="F:catalytic activity"/>
    <property type="evidence" value="ECO:0007669"/>
    <property type="project" value="InterPro"/>
</dbReference>
<protein>
    <recommendedName>
        <fullName evidence="4">Carrier domain-containing protein</fullName>
    </recommendedName>
</protein>
<dbReference type="Proteomes" id="UP000051913">
    <property type="component" value="Unassembled WGS sequence"/>
</dbReference>
<evidence type="ECO:0000259" key="4">
    <source>
        <dbReference type="PROSITE" id="PS50075"/>
    </source>
</evidence>
<evidence type="ECO:0000256" key="2">
    <source>
        <dbReference type="ARBA" id="ARBA00022450"/>
    </source>
</evidence>
<dbReference type="FunFam" id="3.40.50.980:FF:000001">
    <property type="entry name" value="Non-ribosomal peptide synthetase"/>
    <property type="match status" value="1"/>
</dbReference>
<dbReference type="InterPro" id="IPR009081">
    <property type="entry name" value="PP-bd_ACP"/>
</dbReference>
<dbReference type="SUPFAM" id="SSF56801">
    <property type="entry name" value="Acetyl-CoA synthetase-like"/>
    <property type="match status" value="1"/>
</dbReference>
<evidence type="ECO:0000313" key="5">
    <source>
        <dbReference type="EMBL" id="KRR03071.1"/>
    </source>
</evidence>
<dbReference type="PROSITE" id="PS50075">
    <property type="entry name" value="CARRIER"/>
    <property type="match status" value="1"/>
</dbReference>
<sequence>MIGPRDVFRHQTIEALAALSRDVSPSKDTPASARGALSGLTSEQLARLDLDWSRIEDIYPLSPMQQGMLFHSLRDAGSGVYVNQVSVEIRGLDAERLGRAWREVSARHQMLRTGFLWRELAGSPLQAVYRDAIAPFEQEDWRGQAIDDERIAAALAGERAAEFDLSTPPLQRVRLLHLEDNLYRLIWTYHHILMDGWSSARFVGEVLECYYGGTPAANPTRYRDYIAWLLAQDTQAAEGFWREQLKAFDEPTQLADAFGSRRHQASGHERCYTRLGEVATAELKAFARRERITLNTIVQGVWAQLLQRYTGKQTVTFGVTVAGRPASLDGSQQMLGLFINTLPVIETLPSASTIGEWLRALQDRNSAIRDYEHTPLYDIQSWAGRAGQAMFDSIIVFENYPIERSMHRRDGSLQFGGLRNVDVTNYPMDLSVLVEDTLQIEYTYMPSHFTAAQAAQIKGQFEHLLATLTRDASVVLGSIDPVTAVDAGLAETCNRHATSAGPLPLVHEAISAHAKRHPERTALIIGGKVLSFGALDTRANRLAHHLISRGLKPEQRVGVVVERTEATMVALLAVLKAGGAYVPLDPELPPERRAFVMRDAGISFLLTGQFDVGEGLDRAERISLSTFDFDTGADHAPRPDLHPENLAYLIYTSGSTGTPKGVAVAHGPLAMHCHVTGGLYEIDESSCELHFLSLAFDGAHERWLTVLSHGARLLMRDTEVWTPEQTVENLHAHRVSHIGLPPAYLQQVAESVEQVGNPPPVKLYSFGGEAMPKAGFDKVRRVLKPRILINGYGPTETVVTPLVWKVDGASECDTPYAPIGVPVGDRRAYVLDSSLNIIPAGVAGELYLGGFGLARGYHGKAGMTAERFVPDPFSAVPGGRLYRTGDLARWREDGTVEYLGRSDDQVKVNGFRIELGEIQTSLLRHVEIEQAAVVALAGAAGNQLVAYVAPKAAKDASGAAAEALVERLTGFLKQTLPVYMVPARIMVLERLPVLSSGKIDRRALPAPDSAARSFVTPQGPAETAMARLWADILKLPQVGVTDNFFELGGNSILSLKVVARLRQDKTFGIEIKLRDLLQKPTIRALLADSAAAAPAAASAPSALLPLNGVVRGVHPVFCVHGGFGTVFDYGPLARRLEGRRQVIGLQSRMLVDRSWSDRSLEAMAADYANEIRQVQPRGPYSLVGWSLGGLLVTLVAAELERCGERVDCLAMVDSFVLRQHGGSNRQEVTAHWTDDLAGLMSAVLPHAAVGGIQPHVEAAKRADLPETSKNVRHLIERISEEMQGTTTDDTLLGVDDLSGAFAVGRHLKTLTQKAAPPRRLAVVPLCWWTSGRLTQRDRLEKQLPDAVDRGVIGDNHFTILKDAGLLDEICGLLVPETASTASQDSVPEPAE</sequence>
<evidence type="ECO:0000313" key="6">
    <source>
        <dbReference type="Proteomes" id="UP000051913"/>
    </source>
</evidence>
<dbReference type="InterPro" id="IPR029058">
    <property type="entry name" value="AB_hydrolase_fold"/>
</dbReference>
<evidence type="ECO:0000256" key="3">
    <source>
        <dbReference type="ARBA" id="ARBA00022553"/>
    </source>
</evidence>
<dbReference type="InterPro" id="IPR006162">
    <property type="entry name" value="Ppantetheine_attach_site"/>
</dbReference>
<dbReference type="Gene3D" id="3.30.300.30">
    <property type="match status" value="1"/>
</dbReference>
<dbReference type="Gene3D" id="3.30.559.10">
    <property type="entry name" value="Chloramphenicol acetyltransferase-like domain"/>
    <property type="match status" value="1"/>
</dbReference>
<dbReference type="STRING" id="1518501.CQ10_09315"/>
<dbReference type="PANTHER" id="PTHR45527:SF1">
    <property type="entry name" value="FATTY ACID SYNTHASE"/>
    <property type="match status" value="1"/>
</dbReference>
<dbReference type="GO" id="GO:0043041">
    <property type="term" value="P:amino acid activation for nonribosomal peptide biosynthetic process"/>
    <property type="evidence" value="ECO:0007669"/>
    <property type="project" value="TreeGrafter"/>
</dbReference>
<dbReference type="PANTHER" id="PTHR45527">
    <property type="entry name" value="NONRIBOSOMAL PEPTIDE SYNTHETASE"/>
    <property type="match status" value="1"/>
</dbReference>
<keyword evidence="6" id="KW-1185">Reference proteome</keyword>
<reference evidence="5 6" key="1">
    <citation type="submission" date="2014-03" db="EMBL/GenBank/DDBJ databases">
        <title>Bradyrhizobium valentinum sp. nov., isolated from effective nodules of Lupinus mariae-josephae, a lupine endemic of basic-lime soils in Eastern Spain.</title>
        <authorList>
            <person name="Duran D."/>
            <person name="Rey L."/>
            <person name="Navarro A."/>
            <person name="Busquets A."/>
            <person name="Imperial J."/>
            <person name="Ruiz-Argueso T."/>
        </authorList>
    </citation>
    <scope>NUCLEOTIDE SEQUENCE [LARGE SCALE GENOMIC DNA]</scope>
    <source>
        <strain evidence="5 6">LmjM3</strain>
    </source>
</reference>
<dbReference type="InterPro" id="IPR036736">
    <property type="entry name" value="ACP-like_sf"/>
</dbReference>
<dbReference type="Gene3D" id="2.30.38.10">
    <property type="entry name" value="Luciferase, Domain 3"/>
    <property type="match status" value="1"/>
</dbReference>
<dbReference type="PROSITE" id="PS00012">
    <property type="entry name" value="PHOSPHOPANTETHEINE"/>
    <property type="match status" value="1"/>
</dbReference>
<dbReference type="Pfam" id="PF00550">
    <property type="entry name" value="PP-binding"/>
    <property type="match status" value="1"/>
</dbReference>
<dbReference type="Pfam" id="PF00668">
    <property type="entry name" value="Condensation"/>
    <property type="match status" value="1"/>
</dbReference>
<dbReference type="Pfam" id="PF00975">
    <property type="entry name" value="Thioesterase"/>
    <property type="match status" value="1"/>
</dbReference>
<dbReference type="SUPFAM" id="SSF53474">
    <property type="entry name" value="alpha/beta-Hydrolases"/>
    <property type="match status" value="1"/>
</dbReference>
<dbReference type="SUPFAM" id="SSF47336">
    <property type="entry name" value="ACP-like"/>
    <property type="match status" value="1"/>
</dbReference>
<dbReference type="GO" id="GO:0044550">
    <property type="term" value="P:secondary metabolite biosynthetic process"/>
    <property type="evidence" value="ECO:0007669"/>
    <property type="project" value="TreeGrafter"/>
</dbReference>
<dbReference type="Pfam" id="PF00501">
    <property type="entry name" value="AMP-binding"/>
    <property type="match status" value="1"/>
</dbReference>
<dbReference type="Gene3D" id="3.40.50.1820">
    <property type="entry name" value="alpha/beta hydrolase"/>
    <property type="match status" value="1"/>
</dbReference>
<dbReference type="Pfam" id="PF13193">
    <property type="entry name" value="AMP-binding_C"/>
    <property type="match status" value="1"/>
</dbReference>
<dbReference type="Gene3D" id="3.30.559.30">
    <property type="entry name" value="Nonribosomal peptide synthetase, condensation domain"/>
    <property type="match status" value="1"/>
</dbReference>
<dbReference type="InterPro" id="IPR000873">
    <property type="entry name" value="AMP-dep_synth/lig_dom"/>
</dbReference>
<dbReference type="EMBL" id="LLXX01000143">
    <property type="protein sequence ID" value="KRR03071.1"/>
    <property type="molecule type" value="Genomic_DNA"/>
</dbReference>
<dbReference type="InterPro" id="IPR001031">
    <property type="entry name" value="Thioesterase"/>
</dbReference>
<dbReference type="PROSITE" id="PS00455">
    <property type="entry name" value="AMP_BINDING"/>
    <property type="match status" value="1"/>
</dbReference>
<proteinExistence type="predicted"/>
<dbReference type="FunFam" id="2.30.38.10:FF:000001">
    <property type="entry name" value="Non-ribosomal peptide synthetase PvdI"/>
    <property type="match status" value="1"/>
</dbReference>
<evidence type="ECO:0000256" key="1">
    <source>
        <dbReference type="ARBA" id="ARBA00001957"/>
    </source>
</evidence>
<gene>
    <name evidence="5" type="ORF">CP49_03735</name>
</gene>